<evidence type="ECO:0000313" key="1">
    <source>
        <dbReference type="EMBL" id="MBB2893819.1"/>
    </source>
</evidence>
<sequence>MDVMAIGTKRYPADLKRDAVEMVSQLVADGSSEWAAMKKTADLLGIGSAETVRKWVRGIPEAAAAVSQAAGDGEEVTRLRKENAELKRANGILKAAASFFAAEIDRPHR</sequence>
<reference evidence="1 2" key="1">
    <citation type="submission" date="2020-08" db="EMBL/GenBank/DDBJ databases">
        <title>Sequencing the genomes of 1000 actinobacteria strains.</title>
        <authorList>
            <person name="Klenk H.-P."/>
        </authorList>
    </citation>
    <scope>NUCLEOTIDE SEQUENCE [LARGE SCALE GENOMIC DNA]</scope>
    <source>
        <strain evidence="1 2">DSM 105369</strain>
    </source>
</reference>
<dbReference type="InterPro" id="IPR036388">
    <property type="entry name" value="WH-like_DNA-bd_sf"/>
</dbReference>
<dbReference type="SUPFAM" id="SSF46689">
    <property type="entry name" value="Homeodomain-like"/>
    <property type="match status" value="1"/>
</dbReference>
<name>A0A839NAG4_9MICO</name>
<organism evidence="1 2">
    <name type="scientific">Flexivirga oryzae</name>
    <dbReference type="NCBI Taxonomy" id="1794944"/>
    <lineage>
        <taxon>Bacteria</taxon>
        <taxon>Bacillati</taxon>
        <taxon>Actinomycetota</taxon>
        <taxon>Actinomycetes</taxon>
        <taxon>Micrococcales</taxon>
        <taxon>Dermacoccaceae</taxon>
        <taxon>Flexivirga</taxon>
    </lineage>
</organism>
<gene>
    <name evidence="1" type="ORF">FHU39_003850</name>
</gene>
<dbReference type="EMBL" id="JACHVQ010000003">
    <property type="protein sequence ID" value="MBB2893819.1"/>
    <property type="molecule type" value="Genomic_DNA"/>
</dbReference>
<keyword evidence="2" id="KW-1185">Reference proteome</keyword>
<proteinExistence type="predicted"/>
<dbReference type="Gene3D" id="1.10.10.10">
    <property type="entry name" value="Winged helix-like DNA-binding domain superfamily/Winged helix DNA-binding domain"/>
    <property type="match status" value="1"/>
</dbReference>
<dbReference type="Proteomes" id="UP000559182">
    <property type="component" value="Unassembled WGS sequence"/>
</dbReference>
<protein>
    <submittedName>
        <fullName evidence="1">Transposase</fullName>
    </submittedName>
</protein>
<accession>A0A839NAG4</accession>
<comment type="caution">
    <text evidence="1">The sequence shown here is derived from an EMBL/GenBank/DDBJ whole genome shotgun (WGS) entry which is preliminary data.</text>
</comment>
<dbReference type="InterPro" id="IPR009057">
    <property type="entry name" value="Homeodomain-like_sf"/>
</dbReference>
<evidence type="ECO:0000313" key="2">
    <source>
        <dbReference type="Proteomes" id="UP000559182"/>
    </source>
</evidence>
<dbReference type="AlphaFoldDB" id="A0A839NAG4"/>